<evidence type="ECO:0000256" key="1">
    <source>
        <dbReference type="ARBA" id="ARBA00006484"/>
    </source>
</evidence>
<dbReference type="InterPro" id="IPR036291">
    <property type="entry name" value="NAD(P)-bd_dom_sf"/>
</dbReference>
<dbReference type="GO" id="GO:0050038">
    <property type="term" value="F:L-xylulose reductase (NADPH) activity"/>
    <property type="evidence" value="ECO:0007669"/>
    <property type="project" value="TreeGrafter"/>
</dbReference>
<comment type="subunit">
    <text evidence="2">Homotetramer.</text>
</comment>
<keyword evidence="6" id="KW-1185">Reference proteome</keyword>
<reference evidence="5 6" key="1">
    <citation type="submission" date="2023-03" db="EMBL/GenBank/DDBJ databases">
        <title>High recombination rates correlate with genetic variation in Cardiocondyla obscurior ants.</title>
        <authorList>
            <person name="Errbii M."/>
        </authorList>
    </citation>
    <scope>NUCLEOTIDE SEQUENCE [LARGE SCALE GENOMIC DNA]</scope>
    <source>
        <strain evidence="5">Alpha-2009</strain>
        <tissue evidence="5">Whole body</tissue>
    </source>
</reference>
<dbReference type="AlphaFoldDB" id="A0AAW2ECS0"/>
<evidence type="ECO:0000313" key="6">
    <source>
        <dbReference type="Proteomes" id="UP001430953"/>
    </source>
</evidence>
<dbReference type="PANTHER" id="PTHR44252:SF3">
    <property type="entry name" value="D-ERYTHRULOSE REDUCTASE-RELATED"/>
    <property type="match status" value="1"/>
</dbReference>
<dbReference type="SUPFAM" id="SSF51735">
    <property type="entry name" value="NAD(P)-binding Rossmann-fold domains"/>
    <property type="match status" value="1"/>
</dbReference>
<dbReference type="InterPro" id="IPR002347">
    <property type="entry name" value="SDR_fam"/>
</dbReference>
<accession>A0AAW2ECS0</accession>
<dbReference type="GO" id="GO:0006006">
    <property type="term" value="P:glucose metabolic process"/>
    <property type="evidence" value="ECO:0007669"/>
    <property type="project" value="TreeGrafter"/>
</dbReference>
<dbReference type="Gene3D" id="3.40.50.720">
    <property type="entry name" value="NAD(P)-binding Rossmann-like Domain"/>
    <property type="match status" value="1"/>
</dbReference>
<organism evidence="5 6">
    <name type="scientific">Cardiocondyla obscurior</name>
    <dbReference type="NCBI Taxonomy" id="286306"/>
    <lineage>
        <taxon>Eukaryota</taxon>
        <taxon>Metazoa</taxon>
        <taxon>Ecdysozoa</taxon>
        <taxon>Arthropoda</taxon>
        <taxon>Hexapoda</taxon>
        <taxon>Insecta</taxon>
        <taxon>Pterygota</taxon>
        <taxon>Neoptera</taxon>
        <taxon>Endopterygota</taxon>
        <taxon>Hymenoptera</taxon>
        <taxon>Apocrita</taxon>
        <taxon>Aculeata</taxon>
        <taxon>Formicoidea</taxon>
        <taxon>Formicidae</taxon>
        <taxon>Myrmicinae</taxon>
        <taxon>Cardiocondyla</taxon>
    </lineage>
</organism>
<keyword evidence="4" id="KW-0560">Oxidoreductase</keyword>
<dbReference type="Pfam" id="PF13561">
    <property type="entry name" value="adh_short_C2"/>
    <property type="match status" value="1"/>
</dbReference>
<comment type="similarity">
    <text evidence="1">Belongs to the short-chain dehydrogenases/reductases (SDR) family.</text>
</comment>
<dbReference type="InterPro" id="IPR051737">
    <property type="entry name" value="L-xylulose/Carbonyl_redctase"/>
</dbReference>
<evidence type="ECO:0000256" key="2">
    <source>
        <dbReference type="ARBA" id="ARBA00011881"/>
    </source>
</evidence>
<dbReference type="PANTHER" id="PTHR44252">
    <property type="entry name" value="D-ERYTHRULOSE REDUCTASE"/>
    <property type="match status" value="1"/>
</dbReference>
<evidence type="ECO:0008006" key="7">
    <source>
        <dbReference type="Google" id="ProtNLM"/>
    </source>
</evidence>
<dbReference type="FunFam" id="3.40.50.720:FF:000214">
    <property type="entry name" value="L-xylulose reductase"/>
    <property type="match status" value="1"/>
</dbReference>
<dbReference type="Proteomes" id="UP001430953">
    <property type="component" value="Unassembled WGS sequence"/>
</dbReference>
<dbReference type="PRINTS" id="PR00081">
    <property type="entry name" value="GDHRDH"/>
</dbReference>
<dbReference type="PROSITE" id="PS00061">
    <property type="entry name" value="ADH_SHORT"/>
    <property type="match status" value="1"/>
</dbReference>
<protein>
    <recommendedName>
        <fullName evidence="7">L-xylulose reductase</fullName>
    </recommendedName>
</protein>
<dbReference type="GO" id="GO:0005997">
    <property type="term" value="P:xylulose metabolic process"/>
    <property type="evidence" value="ECO:0007669"/>
    <property type="project" value="TreeGrafter"/>
</dbReference>
<gene>
    <name evidence="5" type="ORF">PUN28_018959</name>
</gene>
<evidence type="ECO:0000256" key="4">
    <source>
        <dbReference type="ARBA" id="ARBA00023002"/>
    </source>
</evidence>
<dbReference type="PRINTS" id="PR00080">
    <property type="entry name" value="SDRFAMILY"/>
</dbReference>
<proteinExistence type="inferred from homology"/>
<evidence type="ECO:0000313" key="5">
    <source>
        <dbReference type="EMBL" id="KAL0101481.1"/>
    </source>
</evidence>
<evidence type="ECO:0000256" key="3">
    <source>
        <dbReference type="ARBA" id="ARBA00022857"/>
    </source>
</evidence>
<dbReference type="InterPro" id="IPR020904">
    <property type="entry name" value="Sc_DH/Rdtase_CS"/>
</dbReference>
<dbReference type="GO" id="GO:0004090">
    <property type="term" value="F:carbonyl reductase (NADPH) activity"/>
    <property type="evidence" value="ECO:0007669"/>
    <property type="project" value="TreeGrafter"/>
</dbReference>
<comment type="caution">
    <text evidence="5">The sequence shown here is derived from an EMBL/GenBank/DDBJ whole genome shotgun (WGS) entry which is preliminary data.</text>
</comment>
<dbReference type="EMBL" id="JADYXP020000024">
    <property type="protein sequence ID" value="KAL0101481.1"/>
    <property type="molecule type" value="Genomic_DNA"/>
</dbReference>
<name>A0AAW2ECS0_9HYME</name>
<sequence>MDINFEGKRILVTGAGQGIGRDLALHLAKYKGQVFAISKTKKNLDTLVAAEPKIQPVCVDLRDWDATRKAVQNILPIDLLVNNAGVGYLTPFMDSTAEEFDMTFDVNVKAVFNVSQVVAKNMIERKKGGSIVNISSQAGYAALRDHTIYCASKGALEMLSKTMALELGPYNIRVNTVGPTVVMTELGKKGWSDPQRAQTMINKIPLGRFAEVNEVVDAVVFLLSDRSSMINGVCLPVDGGFLAG</sequence>
<keyword evidence="3" id="KW-0521">NADP</keyword>